<reference evidence="2" key="1">
    <citation type="submission" date="2024-01" db="EMBL/GenBank/DDBJ databases">
        <title>First draft genome sequence data of TA4-1, the type strain of Gram-positive actinobacterium Streptomyces chiangmaiensis.</title>
        <authorList>
            <person name="Yasawong M."/>
            <person name="Nantapong N."/>
        </authorList>
    </citation>
    <scope>NUCLEOTIDE SEQUENCE</scope>
    <source>
        <strain evidence="2">TA4-1</strain>
    </source>
</reference>
<sequence length="200" mass="21787">MATMCRSTRARARARAWLWRWRRNPLRRRSDRLEAWIVLVTWVFVLLAGVLAGWAAAGAADHAVAVRNARAHPVQAVLTEDAARTPQGVPEYSDGSVWAKVSWTVAGVTRTGLTRVGPGQKAGTTVTVWTSRGGELVSKPVGAAQARLQAELVGSLAGAGAAGGVLVCGRFARGRLERRRMQAWDREWESVGPRWRRTIG</sequence>
<evidence type="ECO:0000313" key="3">
    <source>
        <dbReference type="Proteomes" id="UP001333996"/>
    </source>
</evidence>
<evidence type="ECO:0000313" key="2">
    <source>
        <dbReference type="EMBL" id="MED7821776.1"/>
    </source>
</evidence>
<dbReference type="PANTHER" id="PTHR42305">
    <property type="entry name" value="MEMBRANE PROTEIN RV1733C-RELATED"/>
    <property type="match status" value="1"/>
</dbReference>
<dbReference type="RefSeq" id="WP_329506002.1">
    <property type="nucleotide sequence ID" value="NZ_BAAAYZ010000061.1"/>
</dbReference>
<protein>
    <recommendedName>
        <fullName evidence="4">Integral membrane protein</fullName>
    </recommendedName>
</protein>
<organism evidence="2 3">
    <name type="scientific">Streptomyces chiangmaiensis</name>
    <dbReference type="NCBI Taxonomy" id="766497"/>
    <lineage>
        <taxon>Bacteria</taxon>
        <taxon>Bacillati</taxon>
        <taxon>Actinomycetota</taxon>
        <taxon>Actinomycetes</taxon>
        <taxon>Kitasatosporales</taxon>
        <taxon>Streptomycetaceae</taxon>
        <taxon>Streptomyces</taxon>
    </lineage>
</organism>
<dbReference type="Proteomes" id="UP001333996">
    <property type="component" value="Unassembled WGS sequence"/>
</dbReference>
<gene>
    <name evidence="2" type="ORF">VXC91_07210</name>
</gene>
<dbReference type="PANTHER" id="PTHR42305:SF1">
    <property type="entry name" value="MEMBRANE PROTEIN RV1733C-RELATED"/>
    <property type="match status" value="1"/>
</dbReference>
<name>A0ABU7FCV6_9ACTN</name>
<comment type="caution">
    <text evidence="2">The sequence shown here is derived from an EMBL/GenBank/DDBJ whole genome shotgun (WGS) entry which is preliminary data.</text>
</comment>
<proteinExistence type="predicted"/>
<accession>A0ABU7FCV6</accession>
<evidence type="ECO:0000256" key="1">
    <source>
        <dbReference type="SAM" id="Phobius"/>
    </source>
</evidence>
<dbReference type="EMBL" id="JAYWVC010000014">
    <property type="protein sequence ID" value="MED7821776.1"/>
    <property type="molecule type" value="Genomic_DNA"/>
</dbReference>
<keyword evidence="1" id="KW-1133">Transmembrane helix</keyword>
<keyword evidence="1" id="KW-0812">Transmembrane</keyword>
<keyword evidence="1" id="KW-0472">Membrane</keyword>
<evidence type="ECO:0008006" key="4">
    <source>
        <dbReference type="Google" id="ProtNLM"/>
    </source>
</evidence>
<feature type="transmembrane region" description="Helical" evidence="1">
    <location>
        <begin position="152"/>
        <end position="172"/>
    </location>
</feature>
<keyword evidence="3" id="KW-1185">Reference proteome</keyword>
<dbReference type="InterPro" id="IPR039708">
    <property type="entry name" value="MT1774/Rv1733c-like"/>
</dbReference>